<comment type="similarity">
    <text evidence="1">Belongs to the VPS13 family.</text>
</comment>
<dbReference type="GO" id="GO:0006869">
    <property type="term" value="P:lipid transport"/>
    <property type="evidence" value="ECO:0007669"/>
    <property type="project" value="UniProtKB-KW"/>
</dbReference>
<feature type="region of interest" description="Disordered" evidence="4">
    <location>
        <begin position="1322"/>
        <end position="1360"/>
    </location>
</feature>
<accession>A0A9N9N179</accession>
<evidence type="ECO:0000259" key="5">
    <source>
        <dbReference type="PROSITE" id="PS50030"/>
    </source>
</evidence>
<dbReference type="EMBL" id="OU892284">
    <property type="protein sequence ID" value="CAG9772869.1"/>
    <property type="molecule type" value="Genomic_DNA"/>
</dbReference>
<evidence type="ECO:0000313" key="7">
    <source>
        <dbReference type="Proteomes" id="UP001152799"/>
    </source>
</evidence>
<protein>
    <recommendedName>
        <fullName evidence="5">UBA domain-containing protein</fullName>
    </recommendedName>
</protein>
<keyword evidence="7" id="KW-1185">Reference proteome</keyword>
<dbReference type="PROSITE" id="PS50030">
    <property type="entry name" value="UBA"/>
    <property type="match status" value="1"/>
</dbReference>
<keyword evidence="2" id="KW-0813">Transport</keyword>
<dbReference type="Pfam" id="PF12624">
    <property type="entry name" value="VPS13_N"/>
    <property type="match status" value="1"/>
</dbReference>
<name>A0A9N9N179_9CUCU</name>
<dbReference type="CDD" id="cd23453">
    <property type="entry name" value="beta-trefoil_Ricin_VPS13D"/>
    <property type="match status" value="1"/>
</dbReference>
<dbReference type="SUPFAM" id="SSF46934">
    <property type="entry name" value="UBA-like"/>
    <property type="match status" value="1"/>
</dbReference>
<dbReference type="InterPro" id="IPR015940">
    <property type="entry name" value="UBA"/>
</dbReference>
<dbReference type="Gene3D" id="1.10.8.10">
    <property type="entry name" value="DNA helicase RuvA subunit, C-terminal domain"/>
    <property type="match status" value="1"/>
</dbReference>
<organism evidence="6 7">
    <name type="scientific">Ceutorhynchus assimilis</name>
    <name type="common">cabbage seed weevil</name>
    <dbReference type="NCBI Taxonomy" id="467358"/>
    <lineage>
        <taxon>Eukaryota</taxon>
        <taxon>Metazoa</taxon>
        <taxon>Ecdysozoa</taxon>
        <taxon>Arthropoda</taxon>
        <taxon>Hexapoda</taxon>
        <taxon>Insecta</taxon>
        <taxon>Pterygota</taxon>
        <taxon>Neoptera</taxon>
        <taxon>Endopterygota</taxon>
        <taxon>Coleoptera</taxon>
        <taxon>Polyphaga</taxon>
        <taxon>Cucujiformia</taxon>
        <taxon>Curculionidae</taxon>
        <taxon>Ceutorhynchinae</taxon>
        <taxon>Ceutorhynchus</taxon>
    </lineage>
</organism>
<dbReference type="PANTHER" id="PTHR16166">
    <property type="entry name" value="VACUOLAR PROTEIN SORTING-ASSOCIATED PROTEIN VPS13"/>
    <property type="match status" value="1"/>
</dbReference>
<evidence type="ECO:0000256" key="2">
    <source>
        <dbReference type="ARBA" id="ARBA00022448"/>
    </source>
</evidence>
<proteinExistence type="inferred from homology"/>
<gene>
    <name evidence="6" type="ORF">CEUTPL_LOCUS13271</name>
</gene>
<dbReference type="InterPro" id="IPR009543">
    <property type="entry name" value="VPS13_VAB"/>
</dbReference>
<sequence length="4118" mass="463585">MLEGLVAWALNNYLGKYVQLNTDQLSIALLSGKVELENVPLKTDALSQLGLPIQIRSGFIGKVKLQVPVRQIRSAPWVIAFEQLYVVASPLPLEQWDQDKEKAVRHDLKISALDNLEAKWRMEKDLNDTNYYASSYFSWYSYSTGFVSEILENLQLKIKDVHIRYEDSYSIPGKSVAFGITIDSLTAQSCDSNWTPGLMQSAQGTHSFKLLELDAFAMYCMLFEPSQSFVNLTVKELAEAMSTLESKKTIKDYIVPSVSAQAHLKRNRSLQPLRSSSTPRIICDLILDEVPFTLVDWQYNQIVTCIKGLENISRVRAYRRYKPCKSVKEDPKAWWRYAISSLYPGGQPNICQTRPTWESCLVNAKQNVSYVQVYKKLLVTPTTALTAEETKIKYEVEWTREYEELKSLREVAMSTVTIPATVATQNRSNGRSMLESWFPQWMGWYASSTESAAPNPETKQLEGEILQVLADTAENNTVLKRDAVFGQFTFCLKNGTLSLCTMDQEVNKTDPMIELQFKNLSLTITSKPRTSSHQVELSLDALYLKDKITRDTLFPILVGPPGHDRTSMVRQKLSGNAPSPRNYSFNKLEEIEQQLFYLVYEKKPPHSGCDYRLNMKTKCLDVVYQPNAVKWLVNFVCFPHQRDITQSRIEAMKSKTKKELLKNWEQILEGRVATRNVWELELNISAPQIIFVEDFTDPNSAVAVIDFGRLQLKNNVSSTEPPQKSEFIAKESEDDETFLTPCSTPPVSENSGDSEEQTLEQISLIEDFKLDETNLHNKLYDCYSLDLSDLQILIGKAKENWRFALNKGSSTLHVVDRFNISLQIERRVIYTSDPLFPSLTLNANLPKLVVHLNENKICSARNLIHLIMSTGLPSPFNTQESFEIDTVDYARDNEDSISLDTSVEMSRLLMMQFTIDQMSLELQSRGRSVAELQVASVKVAFAKRAEDTSITLTVHSLLLVDALQTFGPDFELLVASHKHVGMDSMSGSIRDSEPTSPTSPGSPDPNAVRQGATSPVSLSQALSTLSSDPPKWPGSLRNGVFMDSEALITIEVCLVAGVEPMHIANVQFNNLDIIANQETIVELVGFVRRVFPKSQRASGMNLPSVIPASVRESTESLLEDNTRSITGTTELTFDFHRLNVLLLRGVVRDGVLHGRKICTATMSEAKIQATVAEKLEVEGSLGGLQVLDLTPEGQMHQRIISVGRDPLIEMPHPLYMMQGPQEDDRKAFSFKVIRNLRKSKDIAEVTIRMASLWYTHSPMFVVELQSCATEFKQYLTNLARSIRNAATDMALGLVHARAEALAQSLSMNKRLPSSIYGSTLSFSESVSPGKRRRRSSSNEASGYASAKDTMPQTPYSPGEEESFTIDVNLDIELDSPVLVLPRSNSSPEVFVAHLGKINISNNTLNCPVNNGYAYDDCRKEYYEIEVKDMNIFSLNTKSRRVPGPIISRPEVLYSCKSQAKPILHDTKLQVKLTREIHMGADSESILLEYENEESQLEKPSERMEISGSIVTALKVSLTRSQYMQVLDTLQFVTSSPTLSEFHNILELNLRQQPVLSNICEEDTGVTTLNMDPHVRAKLFSRTPTHNNINGPSDRLKMSIKLNFEVPVFTVELRGDGPNGEQGLVDLSFRDFVFDYEKYQIFETNIQVSLRSIFMEDLLQPEGSRQRAMVISSSNLEPPPNTSCMSRSCPDMTYNYHMRSVSHGSLPDHLEAANVFGVGNFGQHKTNGYIAANYCPTTPPPSPSHAQPRPQRNLVLISSLLVDPAAPNFDTKYHSTQRSTSVDFNCLDLVISVPSWVVVIDFFSDNTSANKYGSNVNLTSGSEGSKVARGQKNAKVVTNITVCSLTVVLVKPDRDIAKANISNVEITVKTKGLHKRVKGKLGSMSLLDLTLHGQLYKERFLTSGKEALQFKYERQPPNGNQEFDAQLILDMASVMYVHTKRFVAEIQAFFTKFTEKQETVLKGIQAATSGKTTSRNPLRLSLILKAGSPIILLPVSSKSTNLAIIDLGKLLVTNTFKFSGDEGTISTQTEQNKKCLLEVMHIELENMDLYTGIKESELSPTKNNNSFKFGSSFIMRKGPSLLTKKFQLKLQYERNLHKDLCHIVPDSSIYGHLSTLDCVLDLQQYKLIRGLLAYNLGEDTERIHPSVPGQNVMLHEELQEEWIISSLKLDMQNVSVRLVKSHKHHSPLTCINFIKSHLTMETFSNLSQDIDLVSQEILIVDTRFHGSEPESRCNVFTTILQPIKEASNKDLVQAEVHSRRRQDHTKVTILLNNMRLMAIFDWWEAVREYIFQEIDNVQASPERQAGRMPSNPPKAQSFELKLNVTDSELVLVENSAQWDSNAVILKSTTVIKYRPNQKKPLSCSLNNCEMFSCVLGKENETALSIIDPITLNVDLVKDGLLEVQLQFLTVRLSYHDMCMFKQMLDSLPKQMPSSKDKQINAKHKNQIQTLTSLGFKHLDCVQALELSDNRLDDAAIWLTQNAKDFVDVSEENSLNIHAVEVKANCISICIIDDCGDSDVPLLELSLSDLELRQVIPKWDVNNPAPLTATLHCSLAGNYYNRVLSGWEPIIEPWVCKISWEQAQNLIKNRLIIRVLSEHTFNINITSTLMSLYKQVKENWTSDLMKTSQGKLRSPFVPFALKNDTGSPLKFTTHISELNVPNRPVVQHNEDNWILAEPGETVPFSFTTRDKLRHQNSHKLRMHQLGVKVEGWQCIEPVTVDKVGTYFRDTLAEAQNKYSDVPSARIVFDIALEGCARKLVTIRSALTIINNLSQLVEVKLESRLPHDSVTLWIPSKSFVIDPKATLAVPLAHTHSQLQIRPTGLLHQYTYSSTAVAWDQMLNNADRMFVSGTCHTHKGHNFRFCAEIVKEKVLIERSTRIEQPAHRIILYPTVKLVNLLPVDMQFFMAGEKGIVKAGQNASLTNVDTDETVELEIRIENFSTCSNILIPFGTSEFSGRIRLEDSNKRKLYLIAEIFVNRGAKLKINIYAPYWIMNKTGLPLVFKQSGTSTESAGQFDEHEQARMISPLLFSFSDQDANSTINARVGRRVVWDGTAQWCSNFHARKGTQYRKLHVTMRDSKTDRVFIIGIEVRQGRGKYRGTHIISISPRYQLHNRSSYKLVFAQSYLVKEANDNRISQKTFLRALPNSYMPFHWCSLDKDQLLCVSIEDIPDCCWSGGFKIDTNSSMHISIRDPNSRVYFLRLEVVLQSATFYVIFTDADTMPPPIRIDNFSEVAIKFGQSSFIDVMHSTARAHSSVPYAWDEPTKSQYIKLIAPGGMSRTCDMNNLGTATELTYENFIYIAFVGTFKNAHKIKDPHDVESQELVLDVGKKNKVFLASKIHGQRSQLWRMTSKGYLQHEGSSPPNHPDAPRSQSDILVLDIADTAPQPNYYSSHFSDKYGSSAGHQKMTYSVGRLTLRRVDPRRLSTQRWRFTENGRLCCDHYNMCVQSEDGIYGLREGSAAVLGLPLPICHKLTDKGVPLEQAVEFQRLRPGSGTLSVKISMDGPTQVITIKDVQETRTYALPDDREWGTISQRPKLSLPDETINTGKNELQFNLDLKGIGISVVCRKAPEELLYAHFSNIISETVITSDCKQFCVSVRDIQIDNQLLDATVPVVLYVTPPRTSDEATDFLPAIDLKSEIQPQLNENAVIFKHLILRLKKITAIIEEKLLLKVLAFIGFHSNEEEVINRDESDYETQRLLTEVSAASSKRYYFGVLKLIPDEIRLSVRTAGKLSKQLQRIKKKLGLTLIKFEDAAILLQPFDRKHPFETSQFLFKSIIKHFKDELMWQAGIIFGSIDFIGNPLGLMNDVSEGLSGFIFEGNVKALVKNVTHGLSNSAAKVTESLSDGLGKMAMDDYHEEMRLKIIRQVETGRSSDHILAGFKGLAFGFLGGATGIFKQVYEGASNEGFPGVLSGFGKGVVGAFTKPVVGVLDFASETARAVRDSSRSKFTPERKRLSRCVRGPGSLLPRYDAKQSQGQQYLYIVNDKNYEEKLLACQILGNESEHLLCIVSDRMIRIVTTSKLSELTSVIECSLSDLETCNVIKEKEAGDSRYYIEIVMHYSSGNAILGNADPIKRPRVRCRSAELALTTAQQINYAKTLYVEQLYTLTIDENVSILED</sequence>
<feature type="compositionally biased region" description="Low complexity" evidence="4">
    <location>
        <begin position="994"/>
        <end position="1005"/>
    </location>
</feature>
<dbReference type="Proteomes" id="UP001152799">
    <property type="component" value="Chromosome 8"/>
</dbReference>
<feature type="domain" description="UBA" evidence="5">
    <location>
        <begin position="2437"/>
        <end position="2480"/>
    </location>
</feature>
<dbReference type="Pfam" id="PF25036">
    <property type="entry name" value="VPS13_VAB"/>
    <property type="match status" value="1"/>
</dbReference>
<dbReference type="OrthoDB" id="272810at2759"/>
<dbReference type="PANTHER" id="PTHR16166:SF141">
    <property type="entry name" value="INTERMEMBRANE LIPID TRANSFER PROTEIN VPS13D"/>
    <property type="match status" value="1"/>
</dbReference>
<dbReference type="GO" id="GO:0045053">
    <property type="term" value="P:protein retention in Golgi apparatus"/>
    <property type="evidence" value="ECO:0007669"/>
    <property type="project" value="TreeGrafter"/>
</dbReference>
<dbReference type="InterPro" id="IPR009060">
    <property type="entry name" value="UBA-like_sf"/>
</dbReference>
<dbReference type="InterPro" id="IPR026854">
    <property type="entry name" value="VPS13_N"/>
</dbReference>
<evidence type="ECO:0000256" key="1">
    <source>
        <dbReference type="ARBA" id="ARBA00006545"/>
    </source>
</evidence>
<evidence type="ECO:0000313" key="6">
    <source>
        <dbReference type="EMBL" id="CAG9772869.1"/>
    </source>
</evidence>
<dbReference type="GO" id="GO:0007005">
    <property type="term" value="P:mitochondrion organization"/>
    <property type="evidence" value="ECO:0007669"/>
    <property type="project" value="TreeGrafter"/>
</dbReference>
<evidence type="ECO:0000256" key="3">
    <source>
        <dbReference type="ARBA" id="ARBA00023055"/>
    </source>
</evidence>
<reference evidence="6" key="1">
    <citation type="submission" date="2022-01" db="EMBL/GenBank/DDBJ databases">
        <authorList>
            <person name="King R."/>
        </authorList>
    </citation>
    <scope>NUCLEOTIDE SEQUENCE</scope>
</reference>
<keyword evidence="3" id="KW-0445">Lipid transport</keyword>
<evidence type="ECO:0000256" key="4">
    <source>
        <dbReference type="SAM" id="MobiDB-lite"/>
    </source>
</evidence>
<feature type="region of interest" description="Disordered" evidence="4">
    <location>
        <begin position="984"/>
        <end position="1013"/>
    </location>
</feature>
<dbReference type="InterPro" id="IPR026847">
    <property type="entry name" value="VPS13"/>
</dbReference>
<dbReference type="GO" id="GO:0006623">
    <property type="term" value="P:protein targeting to vacuole"/>
    <property type="evidence" value="ECO:0007669"/>
    <property type="project" value="TreeGrafter"/>
</dbReference>